<gene>
    <name evidence="1" type="ORF">JVT61DRAFT_1288</name>
</gene>
<keyword evidence="2" id="KW-1185">Reference proteome</keyword>
<evidence type="ECO:0000313" key="2">
    <source>
        <dbReference type="Proteomes" id="UP000683000"/>
    </source>
</evidence>
<dbReference type="Proteomes" id="UP000683000">
    <property type="component" value="Unassembled WGS sequence"/>
</dbReference>
<dbReference type="OrthoDB" id="2690520at2759"/>
<comment type="caution">
    <text evidence="1">The sequence shown here is derived from an EMBL/GenBank/DDBJ whole genome shotgun (WGS) entry which is preliminary data.</text>
</comment>
<protein>
    <submittedName>
        <fullName evidence="1">Uncharacterized protein</fullName>
    </submittedName>
</protein>
<sequence>MESYFSVSYPSLPFFLTEKLIFMESMEDVLSNTQPHSLLEWLRLVQQHDPNEGYVVTAVRHYKERHFMPNFQHEYIVLSVNPRPPPDGPEPMTVPTILRISRTITNHTLSAWIGLWGPADDTVVVEGPADQFHPGDDKLLHHLLFPHSMAPSLRVISNIIYQVRIIMPRYHLI</sequence>
<evidence type="ECO:0000313" key="1">
    <source>
        <dbReference type="EMBL" id="KAG6377234.1"/>
    </source>
</evidence>
<organism evidence="1 2">
    <name type="scientific">Boletus reticuloceps</name>
    <dbReference type="NCBI Taxonomy" id="495285"/>
    <lineage>
        <taxon>Eukaryota</taxon>
        <taxon>Fungi</taxon>
        <taxon>Dikarya</taxon>
        <taxon>Basidiomycota</taxon>
        <taxon>Agaricomycotina</taxon>
        <taxon>Agaricomycetes</taxon>
        <taxon>Agaricomycetidae</taxon>
        <taxon>Boletales</taxon>
        <taxon>Boletineae</taxon>
        <taxon>Boletaceae</taxon>
        <taxon>Boletoideae</taxon>
        <taxon>Boletus</taxon>
    </lineage>
</organism>
<accession>A0A8I2YSB8</accession>
<dbReference type="EMBL" id="JAGFBS010000010">
    <property type="protein sequence ID" value="KAG6377234.1"/>
    <property type="molecule type" value="Genomic_DNA"/>
</dbReference>
<proteinExistence type="predicted"/>
<name>A0A8I2YSB8_9AGAM</name>
<reference evidence="1" key="1">
    <citation type="submission" date="2021-03" db="EMBL/GenBank/DDBJ databases">
        <title>Evolutionary innovations through gain and loss of genes in the ectomycorrhizal Boletales.</title>
        <authorList>
            <person name="Wu G."/>
            <person name="Miyauchi S."/>
            <person name="Morin E."/>
            <person name="Yang Z.-L."/>
            <person name="Xu J."/>
            <person name="Martin F.M."/>
        </authorList>
    </citation>
    <scope>NUCLEOTIDE SEQUENCE</scope>
    <source>
        <strain evidence="1">BR01</strain>
    </source>
</reference>
<dbReference type="AlphaFoldDB" id="A0A8I2YSB8"/>